<keyword evidence="2" id="KW-0012">Acyltransferase</keyword>
<dbReference type="Proteomes" id="UP001362100">
    <property type="component" value="Unassembled WGS sequence"/>
</dbReference>
<dbReference type="InterPro" id="IPR016181">
    <property type="entry name" value="Acyl_CoA_acyltransferase"/>
</dbReference>
<dbReference type="Gene3D" id="3.40.630.30">
    <property type="match status" value="1"/>
</dbReference>
<dbReference type="InterPro" id="IPR029044">
    <property type="entry name" value="Nucleotide-diphossugar_trans"/>
</dbReference>
<name>A0ABU8PN59_9GAMM</name>
<dbReference type="RefSeq" id="WP_180822163.1">
    <property type="nucleotide sequence ID" value="NZ_JACAWY010000001.1"/>
</dbReference>
<comment type="caution">
    <text evidence="2">The sequence shown here is derived from an EMBL/GenBank/DDBJ whole genome shotgun (WGS) entry which is preliminary data.</text>
</comment>
<dbReference type="GO" id="GO:0016746">
    <property type="term" value="F:acyltransferase activity"/>
    <property type="evidence" value="ECO:0007669"/>
    <property type="project" value="UniProtKB-KW"/>
</dbReference>
<protein>
    <submittedName>
        <fullName evidence="2">GNAT family N-acetyltransferase</fullName>
        <ecNumber evidence="2">2.3.1.-</ecNumber>
    </submittedName>
</protein>
<dbReference type="EC" id="2.3.1.-" evidence="2"/>
<dbReference type="InterPro" id="IPR000182">
    <property type="entry name" value="GNAT_dom"/>
</dbReference>
<gene>
    <name evidence="2" type="ORF">WH298_02710</name>
</gene>
<dbReference type="EMBL" id="JBBGZW010000001">
    <property type="protein sequence ID" value="MEJ5044140.1"/>
    <property type="molecule type" value="Genomic_DNA"/>
</dbReference>
<proteinExistence type="predicted"/>
<reference evidence="2 3" key="1">
    <citation type="submission" date="2023-12" db="EMBL/GenBank/DDBJ databases">
        <title>Gut-associated functions are favored during microbiome assembly across C. elegans life.</title>
        <authorList>
            <person name="Zimmermann J."/>
        </authorList>
    </citation>
    <scope>NUCLEOTIDE SEQUENCE [LARGE SCALE GENOMIC DNA]</scope>
    <source>
        <strain evidence="2 3">BIGb0393</strain>
    </source>
</reference>
<sequence>MTMTSEHFLYHYERQLRALKQCFTAPATVDWLETLHHFKQWRQQHQPHEIGVSDLSSMFAVPTSRLTGKECTLHRVWLGGATPANVNLTIAQWQNAIEASHSQFQQTLWVWDEQQLAAEARFVLQQDSDELQLGILFLPDALIKVNSLSALMQNFDMALNNVLQQLHDKRYYATLSDFFRLAILNQCGGVYLDADTLPAQPATLFLCHPELPDFPAETQQHVNWMNLFTDETGMIISHQNSAALLQLQQQLSAVYRGWPQPIPEKTPATERAIFEPFYQLWCEQLQVTQLSHQDFSRCYAVLGFDVPQQRVCGIKGMRLQEDILSGERRPLSVEEQQHYQHTLAQLTLRDWQLSHPLQLDEFAPLFAEQDILQIAYAPQLRAEIPYYHYYGVLSQDAALDRVNALFSDYLICRRDREIKAGNFWQPVGECKKLPLCFKPGAISDEREQRTMAKLIFSTSYLEYCSVDNVYSSDIISLQLRQNILPFLEQISVITDAQGKIIGFINAASVRDYDHINVEYGYRHEVLPLDEAYDTFVNQHSRPEDYFVCSVALLPEQQGKGYFNQILSRMTEQAKQQKLRRITLCVWQSNPASMIYRKKGFEVVASMKQQVKIFNDELLFMALTL</sequence>
<dbReference type="Pfam" id="PF00583">
    <property type="entry name" value="Acetyltransf_1"/>
    <property type="match status" value="1"/>
</dbReference>
<keyword evidence="3" id="KW-1185">Reference proteome</keyword>
<dbReference type="CDD" id="cd04301">
    <property type="entry name" value="NAT_SF"/>
    <property type="match status" value="1"/>
</dbReference>
<evidence type="ECO:0000313" key="3">
    <source>
        <dbReference type="Proteomes" id="UP001362100"/>
    </source>
</evidence>
<dbReference type="Gene3D" id="3.90.550.20">
    <property type="match status" value="1"/>
</dbReference>
<keyword evidence="2" id="KW-0808">Transferase</keyword>
<evidence type="ECO:0000259" key="1">
    <source>
        <dbReference type="PROSITE" id="PS51186"/>
    </source>
</evidence>
<dbReference type="SUPFAM" id="SSF53448">
    <property type="entry name" value="Nucleotide-diphospho-sugar transferases"/>
    <property type="match status" value="1"/>
</dbReference>
<evidence type="ECO:0000313" key="2">
    <source>
        <dbReference type="EMBL" id="MEJ5044140.1"/>
    </source>
</evidence>
<accession>A0ABU8PN59</accession>
<organism evidence="2 3">
    <name type="scientific">Pantoea nemavictus</name>
    <dbReference type="NCBI Taxonomy" id="2726955"/>
    <lineage>
        <taxon>Bacteria</taxon>
        <taxon>Pseudomonadati</taxon>
        <taxon>Pseudomonadota</taxon>
        <taxon>Gammaproteobacteria</taxon>
        <taxon>Enterobacterales</taxon>
        <taxon>Erwiniaceae</taxon>
        <taxon>Pantoea</taxon>
    </lineage>
</organism>
<feature type="domain" description="N-acetyltransferase" evidence="1">
    <location>
        <begin position="474"/>
        <end position="624"/>
    </location>
</feature>
<dbReference type="PROSITE" id="PS51186">
    <property type="entry name" value="GNAT"/>
    <property type="match status" value="1"/>
</dbReference>
<dbReference type="SUPFAM" id="SSF55729">
    <property type="entry name" value="Acyl-CoA N-acyltransferases (Nat)"/>
    <property type="match status" value="1"/>
</dbReference>
<dbReference type="InterPro" id="IPR007577">
    <property type="entry name" value="GlycoTrfase_DXD_sugar-bd_CS"/>
</dbReference>
<dbReference type="Pfam" id="PF04488">
    <property type="entry name" value="Gly_transf_sug"/>
    <property type="match status" value="1"/>
</dbReference>